<dbReference type="Proteomes" id="UP000182491">
    <property type="component" value="Unassembled WGS sequence"/>
</dbReference>
<dbReference type="STRING" id="388950.GCA_001611675_02720"/>
<evidence type="ECO:0000256" key="1">
    <source>
        <dbReference type="SAM" id="Phobius"/>
    </source>
</evidence>
<gene>
    <name evidence="2" type="ORF">SAMN04487941_3902</name>
</gene>
<keyword evidence="1" id="KW-0812">Transmembrane</keyword>
<feature type="transmembrane region" description="Helical" evidence="1">
    <location>
        <begin position="12"/>
        <end position="33"/>
    </location>
</feature>
<name>A0A1I7KML0_9BACT</name>
<dbReference type="EMBL" id="FPCA01000006">
    <property type="protein sequence ID" value="SFU98662.1"/>
    <property type="molecule type" value="Genomic_DNA"/>
</dbReference>
<keyword evidence="1" id="KW-1133">Transmembrane helix</keyword>
<reference evidence="3" key="1">
    <citation type="submission" date="2016-10" db="EMBL/GenBank/DDBJ databases">
        <authorList>
            <person name="Varghese N."/>
        </authorList>
    </citation>
    <scope>NUCLEOTIDE SEQUENCE [LARGE SCALE GENOMIC DNA]</scope>
    <source>
        <strain evidence="3">DSM 18820</strain>
    </source>
</reference>
<evidence type="ECO:0000313" key="3">
    <source>
        <dbReference type="Proteomes" id="UP000182491"/>
    </source>
</evidence>
<accession>A0A1I7KML0</accession>
<keyword evidence="1" id="KW-0472">Membrane</keyword>
<dbReference type="OrthoDB" id="1122768at2"/>
<feature type="transmembrane region" description="Helical" evidence="1">
    <location>
        <begin position="79"/>
        <end position="99"/>
    </location>
</feature>
<dbReference type="AlphaFoldDB" id="A0A1I7KML0"/>
<sequence length="173" mass="19072">MTEKEPSIWPISLKYGALTGVLYILYSLFTYISGNFGNFFVNLLISLAIGVIGIVLAMREFKQHNFGYMSYGKGLGIGIVVMVIASIISGIFSYIYIAFIDPSVVDKMIEASVAQMAGFGLDEEMLDQQRDQMAEGFTPLKQLTNAVIGGLFMGLLLSLIISAIMKKNRPEFE</sequence>
<dbReference type="Pfam" id="PF13858">
    <property type="entry name" value="DUF4199"/>
    <property type="match status" value="1"/>
</dbReference>
<proteinExistence type="predicted"/>
<dbReference type="InterPro" id="IPR025250">
    <property type="entry name" value="DUF4199"/>
</dbReference>
<dbReference type="RefSeq" id="WP_068838674.1">
    <property type="nucleotide sequence ID" value="NZ_BMXC01000005.1"/>
</dbReference>
<feature type="transmembrane region" description="Helical" evidence="1">
    <location>
        <begin position="146"/>
        <end position="165"/>
    </location>
</feature>
<keyword evidence="3" id="KW-1185">Reference proteome</keyword>
<organism evidence="2 3">
    <name type="scientific">Pontibacter akesuensis</name>
    <dbReference type="NCBI Taxonomy" id="388950"/>
    <lineage>
        <taxon>Bacteria</taxon>
        <taxon>Pseudomonadati</taxon>
        <taxon>Bacteroidota</taxon>
        <taxon>Cytophagia</taxon>
        <taxon>Cytophagales</taxon>
        <taxon>Hymenobacteraceae</taxon>
        <taxon>Pontibacter</taxon>
    </lineage>
</organism>
<evidence type="ECO:0000313" key="2">
    <source>
        <dbReference type="EMBL" id="SFU98662.1"/>
    </source>
</evidence>
<evidence type="ECO:0008006" key="4">
    <source>
        <dbReference type="Google" id="ProtNLM"/>
    </source>
</evidence>
<feature type="transmembrane region" description="Helical" evidence="1">
    <location>
        <begin position="39"/>
        <end position="58"/>
    </location>
</feature>
<protein>
    <recommendedName>
        <fullName evidence="4">DUF4199 domain-containing protein</fullName>
    </recommendedName>
</protein>